<sequence>MDTSQDIAAGLTPLEQRRERLRAFADRVLEAGEALPMPKNAVDSERTLRTITAADRMLVQIYSKVSATSTHLPQVTSPVVYTPSKPLRDAISAFEARMARPPQAMPQPAQTAMDEVPFVYSYDEEEIDDATEEEA</sequence>
<accession>V4P926</accession>
<dbReference type="AlphaFoldDB" id="V4P926"/>
<dbReference type="RefSeq" id="WP_018080597.1">
    <property type="nucleotide sequence ID" value="NZ_AQWM01000002.1"/>
</dbReference>
<comment type="caution">
    <text evidence="1">The sequence shown here is derived from an EMBL/GenBank/DDBJ whole genome shotgun (WGS) entry which is preliminary data.</text>
</comment>
<evidence type="ECO:0000313" key="2">
    <source>
        <dbReference type="Proteomes" id="UP000017837"/>
    </source>
</evidence>
<gene>
    <name evidence="1" type="ORF">ABENE_12645</name>
</gene>
<protein>
    <submittedName>
        <fullName evidence="1">Uncharacterized protein</fullName>
    </submittedName>
</protein>
<keyword evidence="2" id="KW-1185">Reference proteome</keyword>
<dbReference type="Proteomes" id="UP000017837">
    <property type="component" value="Unassembled WGS sequence"/>
</dbReference>
<organism evidence="1 2">
    <name type="scientific">Asticcacaulis benevestitus DSM 16100 = ATCC BAA-896</name>
    <dbReference type="NCBI Taxonomy" id="1121022"/>
    <lineage>
        <taxon>Bacteria</taxon>
        <taxon>Pseudomonadati</taxon>
        <taxon>Pseudomonadota</taxon>
        <taxon>Alphaproteobacteria</taxon>
        <taxon>Caulobacterales</taxon>
        <taxon>Caulobacteraceae</taxon>
        <taxon>Asticcacaulis</taxon>
    </lineage>
</organism>
<name>V4P926_9CAUL</name>
<dbReference type="EMBL" id="AWGB01000024">
    <property type="protein sequence ID" value="ESQ90432.1"/>
    <property type="molecule type" value="Genomic_DNA"/>
</dbReference>
<evidence type="ECO:0000313" key="1">
    <source>
        <dbReference type="EMBL" id="ESQ90432.1"/>
    </source>
</evidence>
<proteinExistence type="predicted"/>
<reference evidence="1 2" key="1">
    <citation type="journal article" date="2014" name="Nature">
        <title>Sequential evolution of bacterial morphology by co-option of a developmental regulator.</title>
        <authorList>
            <person name="Jiang C."/>
            <person name="Brown P.J."/>
            <person name="Ducret A."/>
            <person name="Brun Y.V."/>
        </authorList>
    </citation>
    <scope>NUCLEOTIDE SEQUENCE [LARGE SCALE GENOMIC DNA]</scope>
    <source>
        <strain evidence="1 2">DSM 16100</strain>
    </source>
</reference>
<dbReference type="OrthoDB" id="7174029at2"/>
<dbReference type="PATRIC" id="fig|1121022.4.peg.2565"/>